<comment type="caution">
    <text evidence="1">The sequence shown here is derived from an EMBL/GenBank/DDBJ whole genome shotgun (WGS) entry which is preliminary data.</text>
</comment>
<proteinExistence type="predicted"/>
<protein>
    <submittedName>
        <fullName evidence="1">Uncharacterized protein</fullName>
    </submittedName>
</protein>
<name>A0A7J7M6C5_9MAGN</name>
<sequence>MCDSVNIQTLNHTWGRARLAYYRSFIGRLLVHPNLITHLIYYRSLIGSSQFDHPSNTLQVAYWFIPIRPLI</sequence>
<dbReference type="AlphaFoldDB" id="A0A7J7M6C5"/>
<evidence type="ECO:0000313" key="1">
    <source>
        <dbReference type="EMBL" id="KAF6150425.1"/>
    </source>
</evidence>
<accession>A0A7J7M6C5</accession>
<evidence type="ECO:0000313" key="2">
    <source>
        <dbReference type="Proteomes" id="UP000541444"/>
    </source>
</evidence>
<reference evidence="1 2" key="1">
    <citation type="journal article" date="2020" name="IScience">
        <title>Genome Sequencing of the Endangered Kingdonia uniflora (Circaeasteraceae, Ranunculales) Reveals Potential Mechanisms of Evolutionary Specialization.</title>
        <authorList>
            <person name="Sun Y."/>
            <person name="Deng T."/>
            <person name="Zhang A."/>
            <person name="Moore M.J."/>
            <person name="Landis J.B."/>
            <person name="Lin N."/>
            <person name="Zhang H."/>
            <person name="Zhang X."/>
            <person name="Huang J."/>
            <person name="Zhang X."/>
            <person name="Sun H."/>
            <person name="Wang H."/>
        </authorList>
    </citation>
    <scope>NUCLEOTIDE SEQUENCE [LARGE SCALE GENOMIC DNA]</scope>
    <source>
        <strain evidence="1">TB1705</strain>
        <tissue evidence="1">Leaf</tissue>
    </source>
</reference>
<dbReference type="Proteomes" id="UP000541444">
    <property type="component" value="Unassembled WGS sequence"/>
</dbReference>
<dbReference type="EMBL" id="JACGCM010001743">
    <property type="protein sequence ID" value="KAF6150425.1"/>
    <property type="molecule type" value="Genomic_DNA"/>
</dbReference>
<gene>
    <name evidence="1" type="ORF">GIB67_040955</name>
</gene>
<organism evidence="1 2">
    <name type="scientific">Kingdonia uniflora</name>
    <dbReference type="NCBI Taxonomy" id="39325"/>
    <lineage>
        <taxon>Eukaryota</taxon>
        <taxon>Viridiplantae</taxon>
        <taxon>Streptophyta</taxon>
        <taxon>Embryophyta</taxon>
        <taxon>Tracheophyta</taxon>
        <taxon>Spermatophyta</taxon>
        <taxon>Magnoliopsida</taxon>
        <taxon>Ranunculales</taxon>
        <taxon>Circaeasteraceae</taxon>
        <taxon>Kingdonia</taxon>
    </lineage>
</organism>
<keyword evidence="2" id="KW-1185">Reference proteome</keyword>